<dbReference type="EMBL" id="LATX01001136">
    <property type="protein sequence ID" value="KTB43585.1"/>
    <property type="molecule type" value="Genomic_DNA"/>
</dbReference>
<reference evidence="3 4" key="1">
    <citation type="submission" date="2015-12" db="EMBL/GenBank/DDBJ databases">
        <title>Draft genome sequence of Moniliophthora roreri, the causal agent of frosty pod rot of cacao.</title>
        <authorList>
            <person name="Aime M.C."/>
            <person name="Diaz-Valderrama J.R."/>
            <person name="Kijpornyongpan T."/>
            <person name="Phillips-Mora W."/>
        </authorList>
    </citation>
    <scope>NUCLEOTIDE SEQUENCE [LARGE SCALE GENOMIC DNA]</scope>
    <source>
        <strain evidence="3 4">MCA 2952</strain>
    </source>
</reference>
<evidence type="ECO:0000259" key="2">
    <source>
        <dbReference type="Pfam" id="PF00780"/>
    </source>
</evidence>
<comment type="caution">
    <text evidence="3">The sequence shown here is derived from an EMBL/GenBank/DDBJ whole genome shotgun (WGS) entry which is preliminary data.</text>
</comment>
<accession>A0A0W0G4S9</accession>
<proteinExistence type="predicted"/>
<dbReference type="PANTHER" id="PTHR46572:SF1">
    <property type="entry name" value="RHO1 GUANINE NUCLEOTIDE EXCHANGE FACTOR TUS1"/>
    <property type="match status" value="1"/>
</dbReference>
<dbReference type="Proteomes" id="UP000054988">
    <property type="component" value="Unassembled WGS sequence"/>
</dbReference>
<feature type="domain" description="CNH" evidence="2">
    <location>
        <begin position="7"/>
        <end position="70"/>
    </location>
</feature>
<dbReference type="GO" id="GO:0005085">
    <property type="term" value="F:guanyl-nucleotide exchange factor activity"/>
    <property type="evidence" value="ECO:0007669"/>
    <property type="project" value="UniProtKB-KW"/>
</dbReference>
<name>A0A0W0G4S9_MONRR</name>
<keyword evidence="1" id="KW-0344">Guanine-nucleotide releasing factor</keyword>
<evidence type="ECO:0000256" key="1">
    <source>
        <dbReference type="ARBA" id="ARBA00022658"/>
    </source>
</evidence>
<gene>
    <name evidence="3" type="ORF">WG66_3838</name>
</gene>
<organism evidence="3 4">
    <name type="scientific">Moniliophthora roreri</name>
    <name type="common">Frosty pod rot fungus</name>
    <name type="synonym">Monilia roreri</name>
    <dbReference type="NCBI Taxonomy" id="221103"/>
    <lineage>
        <taxon>Eukaryota</taxon>
        <taxon>Fungi</taxon>
        <taxon>Dikarya</taxon>
        <taxon>Basidiomycota</taxon>
        <taxon>Agaricomycotina</taxon>
        <taxon>Agaricomycetes</taxon>
        <taxon>Agaricomycetidae</taxon>
        <taxon>Agaricales</taxon>
        <taxon>Marasmiineae</taxon>
        <taxon>Marasmiaceae</taxon>
        <taxon>Moniliophthora</taxon>
    </lineage>
</organism>
<dbReference type="Pfam" id="PF00780">
    <property type="entry name" value="CNH"/>
    <property type="match status" value="1"/>
</dbReference>
<evidence type="ECO:0000313" key="4">
    <source>
        <dbReference type="Proteomes" id="UP000054988"/>
    </source>
</evidence>
<dbReference type="InterPro" id="IPR052233">
    <property type="entry name" value="Rho-type_GEFs"/>
</dbReference>
<dbReference type="PANTHER" id="PTHR46572">
    <property type="entry name" value="RHO1 GDP-GTP EXCHANGE PROTEIN 1-RELATED"/>
    <property type="match status" value="1"/>
</dbReference>
<evidence type="ECO:0000313" key="3">
    <source>
        <dbReference type="EMBL" id="KTB43585.1"/>
    </source>
</evidence>
<protein>
    <recommendedName>
        <fullName evidence="2">CNH domain-containing protein</fullName>
    </recommendedName>
</protein>
<dbReference type="InterPro" id="IPR001180">
    <property type="entry name" value="CNH_dom"/>
</dbReference>
<sequence>MFKTHVSAKFILCYDTYGLYIDRRGDPFPDMERIKWEATAERVALLYPYLLLFSSGLIEIREILLGNWSRLENAASACGD</sequence>
<dbReference type="AlphaFoldDB" id="A0A0W0G4S9"/>